<evidence type="ECO:0000256" key="1">
    <source>
        <dbReference type="ARBA" id="ARBA00009179"/>
    </source>
</evidence>
<dbReference type="InterPro" id="IPR001478">
    <property type="entry name" value="PDZ"/>
</dbReference>
<reference evidence="9 10" key="1">
    <citation type="submission" date="2020-08" db="EMBL/GenBank/DDBJ databases">
        <title>Genomic Encyclopedia of Type Strains, Phase IV (KMG-IV): sequencing the most valuable type-strain genomes for metagenomic binning, comparative biology and taxonomic classification.</title>
        <authorList>
            <person name="Goeker M."/>
        </authorList>
    </citation>
    <scope>NUCLEOTIDE SEQUENCE [LARGE SCALE GENOMIC DNA]</scope>
    <source>
        <strain evidence="9 10">DSM 24163</strain>
    </source>
</reference>
<dbReference type="NCBIfam" id="TIGR00225">
    <property type="entry name" value="prc"/>
    <property type="match status" value="1"/>
</dbReference>
<comment type="similarity">
    <text evidence="1 5">Belongs to the peptidase S41A family.</text>
</comment>
<dbReference type="GO" id="GO:0007165">
    <property type="term" value="P:signal transduction"/>
    <property type="evidence" value="ECO:0007669"/>
    <property type="project" value="TreeGrafter"/>
</dbReference>
<dbReference type="InterPro" id="IPR004447">
    <property type="entry name" value="Peptidase_S41A"/>
</dbReference>
<dbReference type="SUPFAM" id="SSF52096">
    <property type="entry name" value="ClpP/crotonase"/>
    <property type="match status" value="1"/>
</dbReference>
<evidence type="ECO:0000256" key="2">
    <source>
        <dbReference type="ARBA" id="ARBA00022670"/>
    </source>
</evidence>
<dbReference type="InterPro" id="IPR055210">
    <property type="entry name" value="CtpA/B_N"/>
</dbReference>
<evidence type="ECO:0000313" key="10">
    <source>
        <dbReference type="Proteomes" id="UP000521199"/>
    </source>
</evidence>
<feature type="region of interest" description="Disordered" evidence="6">
    <location>
        <begin position="32"/>
        <end position="79"/>
    </location>
</feature>
<dbReference type="Proteomes" id="UP000521199">
    <property type="component" value="Unassembled WGS sequence"/>
</dbReference>
<organism evidence="9 10">
    <name type="scientific">Chiayiivirga flava</name>
    <dbReference type="NCBI Taxonomy" id="659595"/>
    <lineage>
        <taxon>Bacteria</taxon>
        <taxon>Pseudomonadati</taxon>
        <taxon>Pseudomonadota</taxon>
        <taxon>Gammaproteobacteria</taxon>
        <taxon>Lysobacterales</taxon>
        <taxon>Lysobacteraceae</taxon>
        <taxon>Chiayiivirga</taxon>
    </lineage>
</organism>
<evidence type="ECO:0000256" key="5">
    <source>
        <dbReference type="RuleBase" id="RU004404"/>
    </source>
</evidence>
<dbReference type="Gene3D" id="2.30.42.10">
    <property type="match status" value="1"/>
</dbReference>
<feature type="compositionally biased region" description="Basic and acidic residues" evidence="6">
    <location>
        <begin position="426"/>
        <end position="439"/>
    </location>
</feature>
<evidence type="ECO:0000313" key="9">
    <source>
        <dbReference type="EMBL" id="MBB5209585.1"/>
    </source>
</evidence>
<sequence length="489" mass="51612">MKHARIHAVPRARAALLVLLLGAVPLAFAQGTPADDAPGGDRSGPEAPPDLAPAGLPPVEADSPALRDPPDAAAQTAAEERVSLDEIRRFVSVFRAVKQAYVDPIDDETLMRAAIRGLLIDLDPHSAYLDREESQSLNEQASGAYDGLGLEVLQQPDRSLLVISPIDDTPAARAGIKPGDIITAIDGKAIDADNTDAAADSMRGEPGSKIRLTVMRETAAEPLQFTLTRETIRVASVRTELLEPGYGYLRIATFQADTGIEITKKLKALQAQNKAPLRGLVLDLRSNPGGLLHAAVEAADAFLDEGIIVTTKGRLPYANAEFRARDGDLLDGAPITILADSGTASAAEVLAGALRDHQRALVMGEPTFGKGSVQTVLPMDNGDSIKMTTARYYTPDGTSIQAAGIAPDVPLGAQAQARATEQPPTVRERDLPGHLRGDNELDPEPADGFESIPVDPPAIVELDDSAVREALNLLKGLAVFGERKKPAGG</sequence>
<dbReference type="SMART" id="SM00228">
    <property type="entry name" value="PDZ"/>
    <property type="match status" value="1"/>
</dbReference>
<dbReference type="PANTHER" id="PTHR32060:SF30">
    <property type="entry name" value="CARBOXY-TERMINAL PROCESSING PROTEASE CTPA"/>
    <property type="match status" value="1"/>
</dbReference>
<proteinExistence type="inferred from homology"/>
<feature type="chain" id="PRO_5031390184" evidence="7">
    <location>
        <begin position="30"/>
        <end position="489"/>
    </location>
</feature>
<dbReference type="Gene3D" id="3.90.226.10">
    <property type="entry name" value="2-enoyl-CoA Hydratase, Chain A, domain 1"/>
    <property type="match status" value="1"/>
</dbReference>
<evidence type="ECO:0000256" key="7">
    <source>
        <dbReference type="SAM" id="SignalP"/>
    </source>
</evidence>
<dbReference type="InterPro" id="IPR036034">
    <property type="entry name" value="PDZ_sf"/>
</dbReference>
<evidence type="ECO:0000259" key="8">
    <source>
        <dbReference type="PROSITE" id="PS50106"/>
    </source>
</evidence>
<keyword evidence="7" id="KW-0732">Signal</keyword>
<gene>
    <name evidence="9" type="ORF">HNQ52_003157</name>
</gene>
<dbReference type="FunFam" id="2.30.42.10:FF:000063">
    <property type="entry name" value="Peptidase, S41 family"/>
    <property type="match status" value="1"/>
</dbReference>
<comment type="caution">
    <text evidence="9">The sequence shown here is derived from an EMBL/GenBank/DDBJ whole genome shotgun (WGS) entry which is preliminary data.</text>
</comment>
<evidence type="ECO:0000256" key="6">
    <source>
        <dbReference type="SAM" id="MobiDB-lite"/>
    </source>
</evidence>
<feature type="region of interest" description="Disordered" evidence="6">
    <location>
        <begin position="414"/>
        <end position="456"/>
    </location>
</feature>
<accession>A0A7W8G3A1</accession>
<dbReference type="CDD" id="cd07560">
    <property type="entry name" value="Peptidase_S41_CPP"/>
    <property type="match status" value="1"/>
</dbReference>
<dbReference type="GO" id="GO:0030288">
    <property type="term" value="C:outer membrane-bounded periplasmic space"/>
    <property type="evidence" value="ECO:0007669"/>
    <property type="project" value="TreeGrafter"/>
</dbReference>
<dbReference type="GO" id="GO:0006508">
    <property type="term" value="P:proteolysis"/>
    <property type="evidence" value="ECO:0007669"/>
    <property type="project" value="UniProtKB-KW"/>
</dbReference>
<feature type="signal peptide" evidence="7">
    <location>
        <begin position="1"/>
        <end position="29"/>
    </location>
</feature>
<keyword evidence="4 5" id="KW-0720">Serine protease</keyword>
<dbReference type="Pfam" id="PF03572">
    <property type="entry name" value="Peptidase_S41"/>
    <property type="match status" value="1"/>
</dbReference>
<dbReference type="EMBL" id="JACHHP010000007">
    <property type="protein sequence ID" value="MBB5209585.1"/>
    <property type="molecule type" value="Genomic_DNA"/>
</dbReference>
<dbReference type="Gene3D" id="3.30.750.44">
    <property type="match status" value="1"/>
</dbReference>
<dbReference type="InterPro" id="IPR041489">
    <property type="entry name" value="PDZ_6"/>
</dbReference>
<dbReference type="EC" id="3.4.21.102" evidence="9"/>
<dbReference type="InterPro" id="IPR005151">
    <property type="entry name" value="Tail-specific_protease"/>
</dbReference>
<evidence type="ECO:0000256" key="4">
    <source>
        <dbReference type="ARBA" id="ARBA00022825"/>
    </source>
</evidence>
<dbReference type="Pfam" id="PF22694">
    <property type="entry name" value="CtpB_N-like"/>
    <property type="match status" value="1"/>
</dbReference>
<dbReference type="CDD" id="cd06782">
    <property type="entry name" value="cpPDZ_CPP-like"/>
    <property type="match status" value="1"/>
</dbReference>
<feature type="domain" description="PDZ" evidence="8">
    <location>
        <begin position="134"/>
        <end position="218"/>
    </location>
</feature>
<dbReference type="AlphaFoldDB" id="A0A7W8G3A1"/>
<keyword evidence="10" id="KW-1185">Reference proteome</keyword>
<dbReference type="RefSeq" id="WP_183962124.1">
    <property type="nucleotide sequence ID" value="NZ_JACHHP010000007.1"/>
</dbReference>
<dbReference type="SUPFAM" id="SSF50156">
    <property type="entry name" value="PDZ domain-like"/>
    <property type="match status" value="1"/>
</dbReference>
<dbReference type="PROSITE" id="PS50106">
    <property type="entry name" value="PDZ"/>
    <property type="match status" value="1"/>
</dbReference>
<keyword evidence="2 5" id="KW-0645">Protease</keyword>
<keyword evidence="3 5" id="KW-0378">Hydrolase</keyword>
<dbReference type="Pfam" id="PF17820">
    <property type="entry name" value="PDZ_6"/>
    <property type="match status" value="1"/>
</dbReference>
<name>A0A7W8G3A1_9GAMM</name>
<dbReference type="GO" id="GO:0004252">
    <property type="term" value="F:serine-type endopeptidase activity"/>
    <property type="evidence" value="ECO:0007669"/>
    <property type="project" value="UniProtKB-EC"/>
</dbReference>
<dbReference type="InterPro" id="IPR029045">
    <property type="entry name" value="ClpP/crotonase-like_dom_sf"/>
</dbReference>
<evidence type="ECO:0000256" key="3">
    <source>
        <dbReference type="ARBA" id="ARBA00022801"/>
    </source>
</evidence>
<protein>
    <submittedName>
        <fullName evidence="9">Carboxyl-terminal processing protease</fullName>
        <ecNumber evidence="9">3.4.21.102</ecNumber>
    </submittedName>
</protein>
<dbReference type="PANTHER" id="PTHR32060">
    <property type="entry name" value="TAIL-SPECIFIC PROTEASE"/>
    <property type="match status" value="1"/>
</dbReference>
<dbReference type="SMART" id="SM00245">
    <property type="entry name" value="TSPc"/>
    <property type="match status" value="1"/>
</dbReference>